<feature type="region of interest" description="Disordered" evidence="1">
    <location>
        <begin position="1"/>
        <end position="64"/>
    </location>
</feature>
<dbReference type="PROSITE" id="PS50003">
    <property type="entry name" value="PH_DOMAIN"/>
    <property type="match status" value="1"/>
</dbReference>
<evidence type="ECO:0000313" key="4">
    <source>
        <dbReference type="Proteomes" id="UP001642501"/>
    </source>
</evidence>
<dbReference type="PANTHER" id="PTHR37283:SF1">
    <property type="entry name" value="PH DOMAIN-CONTAINING PROTEIN YHR131C"/>
    <property type="match status" value="1"/>
</dbReference>
<feature type="region of interest" description="Disordered" evidence="1">
    <location>
        <begin position="327"/>
        <end position="374"/>
    </location>
</feature>
<protein>
    <recommendedName>
        <fullName evidence="2">PH domain-containing protein</fullName>
    </recommendedName>
</protein>
<comment type="caution">
    <text evidence="3">The sequence shown here is derived from an EMBL/GenBank/DDBJ whole genome shotgun (WGS) entry which is preliminary data.</text>
</comment>
<feature type="domain" description="PH" evidence="2">
    <location>
        <begin position="173"/>
        <end position="300"/>
    </location>
</feature>
<evidence type="ECO:0000313" key="3">
    <source>
        <dbReference type="EMBL" id="CAK7267256.1"/>
    </source>
</evidence>
<evidence type="ECO:0000259" key="2">
    <source>
        <dbReference type="PROSITE" id="PS50003"/>
    </source>
</evidence>
<feature type="compositionally biased region" description="Low complexity" evidence="1">
    <location>
        <begin position="41"/>
        <end position="51"/>
    </location>
</feature>
<dbReference type="SUPFAM" id="SSF50729">
    <property type="entry name" value="PH domain-like"/>
    <property type="match status" value="1"/>
</dbReference>
<organism evidence="3 4">
    <name type="scientific">Sporothrix epigloea</name>
    <dbReference type="NCBI Taxonomy" id="1892477"/>
    <lineage>
        <taxon>Eukaryota</taxon>
        <taxon>Fungi</taxon>
        <taxon>Dikarya</taxon>
        <taxon>Ascomycota</taxon>
        <taxon>Pezizomycotina</taxon>
        <taxon>Sordariomycetes</taxon>
        <taxon>Sordariomycetidae</taxon>
        <taxon>Ophiostomatales</taxon>
        <taxon>Ophiostomataceae</taxon>
        <taxon>Sporothrix</taxon>
    </lineage>
</organism>
<sequence>MASTATDPTAMATSEAVIQDGQSLSQSAMQSNQLTQVATTSSGKSSYSSARTESRRPSLTRRTSLEEDYFYREVMTVEKRPTEPPPSYESTMKKIRRMERQEAAEAAAAAAAAAAIAAAAAPTSSLLPPSYKGKGKASTRSDTTRKRTTAAVVASGAAQSSTFGDILPAYSCDIHIEGVFQRKMEIENTTKRAEDRRWITSYVVLHGTSLEVYDCRKDRSRAGRTARTGPDVSPDRPPWMRKAGMVKRYNISYADAGIAADYEKRRYVIRIRAEADQFLLACVELETFIQWLDALFAALSVAAPIDERDFPRDQSIPRLQRVRWFQGRDRDTEDTSERAHGEEQHQENERQSNRDSDPENNLESSSRVDVETSDQIKPLLLPSSSPLNLPPVSSSNCVNIGQSPAATAAAVLAEDALAVSTSRAVSLSSSESVTSVEPASPAFITGGSNTAPLYNVSVQQRAAAMAMMSPGDAASSSVSVNNANNIGGRSFFRSLQSRLKPRGDRASGSINNGARSILNMPPIDQNAIMDVTTDKWQPSHRWTKTHDMVYAKLCYSTLLFRSPRKSNYIIMRGKQWLVDWTTGNMLRVNPPRYGETEILTGPFQILRTENIRI</sequence>
<feature type="compositionally biased region" description="Basic and acidic residues" evidence="1">
    <location>
        <begin position="327"/>
        <end position="357"/>
    </location>
</feature>
<evidence type="ECO:0000256" key="1">
    <source>
        <dbReference type="SAM" id="MobiDB-lite"/>
    </source>
</evidence>
<name>A0ABP0DKB7_9PEZI</name>
<dbReference type="Gene3D" id="2.30.29.30">
    <property type="entry name" value="Pleckstrin-homology domain (PH domain)/Phosphotyrosine-binding domain (PTB)"/>
    <property type="match status" value="1"/>
</dbReference>
<reference evidence="3 4" key="1">
    <citation type="submission" date="2024-01" db="EMBL/GenBank/DDBJ databases">
        <authorList>
            <person name="Allen C."/>
            <person name="Tagirdzhanova G."/>
        </authorList>
    </citation>
    <scope>NUCLEOTIDE SEQUENCE [LARGE SCALE GENOMIC DNA]</scope>
    <source>
        <strain evidence="3 4">CBS 573.63</strain>
    </source>
</reference>
<dbReference type="Pfam" id="PF15410">
    <property type="entry name" value="PH_9"/>
    <property type="match status" value="1"/>
</dbReference>
<accession>A0ABP0DKB7</accession>
<dbReference type="InterPro" id="IPR001849">
    <property type="entry name" value="PH_domain"/>
</dbReference>
<dbReference type="InterPro" id="IPR041681">
    <property type="entry name" value="PH_9"/>
</dbReference>
<gene>
    <name evidence="3" type="ORF">SEPCBS57363_002500</name>
</gene>
<dbReference type="EMBL" id="CAWUOM010000033">
    <property type="protein sequence ID" value="CAK7267256.1"/>
    <property type="molecule type" value="Genomic_DNA"/>
</dbReference>
<proteinExistence type="predicted"/>
<keyword evidence="4" id="KW-1185">Reference proteome</keyword>
<dbReference type="InterPro" id="IPR011993">
    <property type="entry name" value="PH-like_dom_sf"/>
</dbReference>
<dbReference type="Proteomes" id="UP001642501">
    <property type="component" value="Unassembled WGS sequence"/>
</dbReference>
<dbReference type="PANTHER" id="PTHR37283">
    <property type="entry name" value="PH DOMAIN-CONTAINING PROTEIN YHR131C"/>
    <property type="match status" value="1"/>
</dbReference>
<feature type="compositionally biased region" description="Polar residues" evidence="1">
    <location>
        <begin position="20"/>
        <end position="40"/>
    </location>
</feature>